<evidence type="ECO:0000313" key="1">
    <source>
        <dbReference type="EMBL" id="KAL0401118.1"/>
    </source>
</evidence>
<dbReference type="EMBL" id="JACGWN010000015">
    <property type="protein sequence ID" value="KAL0401118.1"/>
    <property type="molecule type" value="Genomic_DNA"/>
</dbReference>
<name>A0AAW2TAH6_9LAMI</name>
<dbReference type="AlphaFoldDB" id="A0AAW2TAH6"/>
<reference evidence="1" key="1">
    <citation type="submission" date="2020-06" db="EMBL/GenBank/DDBJ databases">
        <authorList>
            <person name="Li T."/>
            <person name="Hu X."/>
            <person name="Zhang T."/>
            <person name="Song X."/>
            <person name="Zhang H."/>
            <person name="Dai N."/>
            <person name="Sheng W."/>
            <person name="Hou X."/>
            <person name="Wei L."/>
        </authorList>
    </citation>
    <scope>NUCLEOTIDE SEQUENCE</scope>
    <source>
        <strain evidence="1">KEN1</strain>
        <tissue evidence="1">Leaf</tissue>
    </source>
</reference>
<organism evidence="1">
    <name type="scientific">Sesamum latifolium</name>
    <dbReference type="NCBI Taxonomy" id="2727402"/>
    <lineage>
        <taxon>Eukaryota</taxon>
        <taxon>Viridiplantae</taxon>
        <taxon>Streptophyta</taxon>
        <taxon>Embryophyta</taxon>
        <taxon>Tracheophyta</taxon>
        <taxon>Spermatophyta</taxon>
        <taxon>Magnoliopsida</taxon>
        <taxon>eudicotyledons</taxon>
        <taxon>Gunneridae</taxon>
        <taxon>Pentapetalae</taxon>
        <taxon>asterids</taxon>
        <taxon>lamiids</taxon>
        <taxon>Lamiales</taxon>
        <taxon>Pedaliaceae</taxon>
        <taxon>Sesamum</taxon>
    </lineage>
</organism>
<gene>
    <name evidence="1" type="ORF">Slati_4141700</name>
</gene>
<sequence>MGFKDLKAFNSAMLAKQIWRLFTKPDALISRFLKGRYYPNTSVMNAQLGSNPSFTWRSIFSAMNIVKSGFRWRIGSGAAVRVWSDPWLPRPHTFLPITPRNTLAADATVTP</sequence>
<proteinExistence type="predicted"/>
<accession>A0AAW2TAH6</accession>
<comment type="caution">
    <text evidence="1">The sequence shown here is derived from an EMBL/GenBank/DDBJ whole genome shotgun (WGS) entry which is preliminary data.</text>
</comment>
<protein>
    <submittedName>
        <fullName evidence="1">Mitochondrial protein</fullName>
    </submittedName>
</protein>
<reference evidence="1" key="2">
    <citation type="journal article" date="2024" name="Plant">
        <title>Genomic evolution and insights into agronomic trait innovations of Sesamum species.</title>
        <authorList>
            <person name="Miao H."/>
            <person name="Wang L."/>
            <person name="Qu L."/>
            <person name="Liu H."/>
            <person name="Sun Y."/>
            <person name="Le M."/>
            <person name="Wang Q."/>
            <person name="Wei S."/>
            <person name="Zheng Y."/>
            <person name="Lin W."/>
            <person name="Duan Y."/>
            <person name="Cao H."/>
            <person name="Xiong S."/>
            <person name="Wang X."/>
            <person name="Wei L."/>
            <person name="Li C."/>
            <person name="Ma Q."/>
            <person name="Ju M."/>
            <person name="Zhao R."/>
            <person name="Li G."/>
            <person name="Mu C."/>
            <person name="Tian Q."/>
            <person name="Mei H."/>
            <person name="Zhang T."/>
            <person name="Gao T."/>
            <person name="Zhang H."/>
        </authorList>
    </citation>
    <scope>NUCLEOTIDE SEQUENCE</scope>
    <source>
        <strain evidence="1">KEN1</strain>
    </source>
</reference>